<dbReference type="Proteomes" id="UP000034875">
    <property type="component" value="Unassembled WGS sequence"/>
</dbReference>
<proteinExistence type="predicted"/>
<name>A0A0G0Z5W0_9BACT</name>
<accession>A0A0G0Z5W0</accession>
<sequence>MLMFAMFNIFKKDKNKAVKDLILKKYFNSKSEKKAIVHAARESSREQNELLTKYRQLVRP</sequence>
<reference evidence="1 2" key="1">
    <citation type="journal article" date="2015" name="Nature">
        <title>rRNA introns, odd ribosomes, and small enigmatic genomes across a large radiation of phyla.</title>
        <authorList>
            <person name="Brown C.T."/>
            <person name="Hug L.A."/>
            <person name="Thomas B.C."/>
            <person name="Sharon I."/>
            <person name="Castelle C.J."/>
            <person name="Singh A."/>
            <person name="Wilkins M.J."/>
            <person name="Williams K.H."/>
            <person name="Banfield J.F."/>
        </authorList>
    </citation>
    <scope>NUCLEOTIDE SEQUENCE [LARGE SCALE GENOMIC DNA]</scope>
</reference>
<evidence type="ECO:0000313" key="1">
    <source>
        <dbReference type="EMBL" id="KKS44082.1"/>
    </source>
</evidence>
<dbReference type="AlphaFoldDB" id="A0A0G0Z5W0"/>
<gene>
    <name evidence="1" type="ORF">UV05_C0012G0011</name>
</gene>
<protein>
    <submittedName>
        <fullName evidence="1">Uncharacterized protein</fullName>
    </submittedName>
</protein>
<comment type="caution">
    <text evidence="1">The sequence shown here is derived from an EMBL/GenBank/DDBJ whole genome shotgun (WGS) entry which is preliminary data.</text>
</comment>
<dbReference type="EMBL" id="LCCZ01000012">
    <property type="protein sequence ID" value="KKS44082.1"/>
    <property type="molecule type" value="Genomic_DNA"/>
</dbReference>
<evidence type="ECO:0000313" key="2">
    <source>
        <dbReference type="Proteomes" id="UP000034875"/>
    </source>
</evidence>
<organism evidence="1 2">
    <name type="scientific">candidate division CPR1 bacterium GW2011_GWA2_42_17</name>
    <dbReference type="NCBI Taxonomy" id="1618341"/>
    <lineage>
        <taxon>Bacteria</taxon>
        <taxon>candidate division CPR1</taxon>
    </lineage>
</organism>